<accession>A0AC58T205</accession>
<gene>
    <name evidence="2" type="primary">LOC142171644</name>
</gene>
<reference evidence="2" key="2">
    <citation type="submission" date="2025-08" db="UniProtKB">
        <authorList>
            <consortium name="RefSeq"/>
        </authorList>
    </citation>
    <scope>IDENTIFICATION</scope>
    <source>
        <tissue evidence="2">Leaf</tissue>
    </source>
</reference>
<evidence type="ECO:0000313" key="1">
    <source>
        <dbReference type="Proteomes" id="UP000790787"/>
    </source>
</evidence>
<proteinExistence type="predicted"/>
<reference evidence="1" key="1">
    <citation type="journal article" date="2014" name="Nat. Commun.">
        <title>The tobacco genome sequence and its comparison with those of tomato and potato.</title>
        <authorList>
            <person name="Sierro N."/>
            <person name="Battey J.N."/>
            <person name="Ouadi S."/>
            <person name="Bakaher N."/>
            <person name="Bovet L."/>
            <person name="Willig A."/>
            <person name="Goepfert S."/>
            <person name="Peitsch M.C."/>
            <person name="Ivanov N.V."/>
        </authorList>
    </citation>
    <scope>NUCLEOTIDE SEQUENCE [LARGE SCALE GENOMIC DNA]</scope>
</reference>
<keyword evidence="1" id="KW-1185">Reference proteome</keyword>
<protein>
    <submittedName>
        <fullName evidence="2">Uncharacterized protein LOC142171644</fullName>
    </submittedName>
</protein>
<name>A0AC58T205_TOBAC</name>
<organism evidence="1 2">
    <name type="scientific">Nicotiana tabacum</name>
    <name type="common">Common tobacco</name>
    <dbReference type="NCBI Taxonomy" id="4097"/>
    <lineage>
        <taxon>Eukaryota</taxon>
        <taxon>Viridiplantae</taxon>
        <taxon>Streptophyta</taxon>
        <taxon>Embryophyta</taxon>
        <taxon>Tracheophyta</taxon>
        <taxon>Spermatophyta</taxon>
        <taxon>Magnoliopsida</taxon>
        <taxon>eudicotyledons</taxon>
        <taxon>Gunneridae</taxon>
        <taxon>Pentapetalae</taxon>
        <taxon>asterids</taxon>
        <taxon>lamiids</taxon>
        <taxon>Solanales</taxon>
        <taxon>Solanaceae</taxon>
        <taxon>Nicotianoideae</taxon>
        <taxon>Nicotianeae</taxon>
        <taxon>Nicotiana</taxon>
    </lineage>
</organism>
<sequence>MGFLLSWRGVRGFWLALKTTKIVAGMPDLLLLLQVGLVGEENMPFPEKWNFAPTMGTVEEIPDLRGWVEKLLTVAPMEERSWKYLSNRFGWKVKTHGFSIRGVGAASITTSRLSLSKAHR</sequence>
<dbReference type="Proteomes" id="UP000790787">
    <property type="component" value="Chromosome 17"/>
</dbReference>
<dbReference type="RefSeq" id="XP_075091261.1">
    <property type="nucleotide sequence ID" value="XM_075235160.1"/>
</dbReference>
<evidence type="ECO:0000313" key="2">
    <source>
        <dbReference type="RefSeq" id="XP_075091261.1"/>
    </source>
</evidence>